<feature type="region of interest" description="Disordered" evidence="1">
    <location>
        <begin position="1"/>
        <end position="34"/>
    </location>
</feature>
<sequence>MTNIQSKIRRSKLNPWRTTNPNRTAPQTSLELPLAFPPERASGLSRITKGPLAKVKTFLLGRSNQDIRHSLFLHERECTSSGGVASSCTSSGGTTSIFAPRRVLSAKPAEL</sequence>
<gene>
    <name evidence="2" type="ORF">SCLCIDRAFT_1111357</name>
</gene>
<dbReference type="EMBL" id="KN822012">
    <property type="protein sequence ID" value="KIM67601.1"/>
    <property type="molecule type" value="Genomic_DNA"/>
</dbReference>
<protein>
    <submittedName>
        <fullName evidence="2">Uncharacterized protein</fullName>
    </submittedName>
</protein>
<dbReference type="InParanoid" id="A0A0C3EI75"/>
<evidence type="ECO:0000313" key="3">
    <source>
        <dbReference type="Proteomes" id="UP000053989"/>
    </source>
</evidence>
<dbReference type="HOGENOM" id="CLU_2159916_0_0_1"/>
<feature type="compositionally biased region" description="Polar residues" evidence="1">
    <location>
        <begin position="16"/>
        <end position="30"/>
    </location>
</feature>
<proteinExistence type="predicted"/>
<name>A0A0C3EI75_9AGAM</name>
<evidence type="ECO:0000256" key="1">
    <source>
        <dbReference type="SAM" id="MobiDB-lite"/>
    </source>
</evidence>
<keyword evidence="3" id="KW-1185">Reference proteome</keyword>
<evidence type="ECO:0000313" key="2">
    <source>
        <dbReference type="EMBL" id="KIM67601.1"/>
    </source>
</evidence>
<reference evidence="3" key="2">
    <citation type="submission" date="2015-01" db="EMBL/GenBank/DDBJ databases">
        <title>Evolutionary Origins and Diversification of the Mycorrhizal Mutualists.</title>
        <authorList>
            <consortium name="DOE Joint Genome Institute"/>
            <consortium name="Mycorrhizal Genomics Consortium"/>
            <person name="Kohler A."/>
            <person name="Kuo A."/>
            <person name="Nagy L.G."/>
            <person name="Floudas D."/>
            <person name="Copeland A."/>
            <person name="Barry K.W."/>
            <person name="Cichocki N."/>
            <person name="Veneault-Fourrey C."/>
            <person name="LaButti K."/>
            <person name="Lindquist E.A."/>
            <person name="Lipzen A."/>
            <person name="Lundell T."/>
            <person name="Morin E."/>
            <person name="Murat C."/>
            <person name="Riley R."/>
            <person name="Ohm R."/>
            <person name="Sun H."/>
            <person name="Tunlid A."/>
            <person name="Henrissat B."/>
            <person name="Grigoriev I.V."/>
            <person name="Hibbett D.S."/>
            <person name="Martin F."/>
        </authorList>
    </citation>
    <scope>NUCLEOTIDE SEQUENCE [LARGE SCALE GENOMIC DNA]</scope>
    <source>
        <strain evidence="3">Foug A</strain>
    </source>
</reference>
<accession>A0A0C3EI75</accession>
<reference evidence="2 3" key="1">
    <citation type="submission" date="2014-04" db="EMBL/GenBank/DDBJ databases">
        <authorList>
            <consortium name="DOE Joint Genome Institute"/>
            <person name="Kuo A."/>
            <person name="Kohler A."/>
            <person name="Nagy L.G."/>
            <person name="Floudas D."/>
            <person name="Copeland A."/>
            <person name="Barry K.W."/>
            <person name="Cichocki N."/>
            <person name="Veneault-Fourrey C."/>
            <person name="LaButti K."/>
            <person name="Lindquist E.A."/>
            <person name="Lipzen A."/>
            <person name="Lundell T."/>
            <person name="Morin E."/>
            <person name="Murat C."/>
            <person name="Sun H."/>
            <person name="Tunlid A."/>
            <person name="Henrissat B."/>
            <person name="Grigoriev I.V."/>
            <person name="Hibbett D.S."/>
            <person name="Martin F."/>
            <person name="Nordberg H.P."/>
            <person name="Cantor M.N."/>
            <person name="Hua S.X."/>
        </authorList>
    </citation>
    <scope>NUCLEOTIDE SEQUENCE [LARGE SCALE GENOMIC DNA]</scope>
    <source>
        <strain evidence="2 3">Foug A</strain>
    </source>
</reference>
<dbReference type="AlphaFoldDB" id="A0A0C3EI75"/>
<dbReference type="Proteomes" id="UP000053989">
    <property type="component" value="Unassembled WGS sequence"/>
</dbReference>
<organism evidence="2 3">
    <name type="scientific">Scleroderma citrinum Foug A</name>
    <dbReference type="NCBI Taxonomy" id="1036808"/>
    <lineage>
        <taxon>Eukaryota</taxon>
        <taxon>Fungi</taxon>
        <taxon>Dikarya</taxon>
        <taxon>Basidiomycota</taxon>
        <taxon>Agaricomycotina</taxon>
        <taxon>Agaricomycetes</taxon>
        <taxon>Agaricomycetidae</taxon>
        <taxon>Boletales</taxon>
        <taxon>Sclerodermatineae</taxon>
        <taxon>Sclerodermataceae</taxon>
        <taxon>Scleroderma</taxon>
    </lineage>
</organism>